<evidence type="ECO:0000313" key="5">
    <source>
        <dbReference type="EMBL" id="KAL1527508.1"/>
    </source>
</evidence>
<dbReference type="GO" id="GO:0006457">
    <property type="term" value="P:protein folding"/>
    <property type="evidence" value="ECO:0007669"/>
    <property type="project" value="TreeGrafter"/>
</dbReference>
<evidence type="ECO:0000313" key="6">
    <source>
        <dbReference type="Proteomes" id="UP001515480"/>
    </source>
</evidence>
<protein>
    <recommendedName>
        <fullName evidence="4">CS domain-containing protein</fullName>
    </recommendedName>
</protein>
<dbReference type="PROSITE" id="PS51203">
    <property type="entry name" value="CS"/>
    <property type="match status" value="1"/>
</dbReference>
<dbReference type="Gene3D" id="2.60.40.790">
    <property type="match status" value="1"/>
</dbReference>
<comment type="caution">
    <text evidence="5">The sequence shown here is derived from an EMBL/GenBank/DDBJ whole genome shotgun (WGS) entry which is preliminary data.</text>
</comment>
<dbReference type="InterPro" id="IPR007052">
    <property type="entry name" value="CS_dom"/>
</dbReference>
<keyword evidence="2" id="KW-0963">Cytoplasm</keyword>
<comment type="subcellular location">
    <subcellularLocation>
        <location evidence="1">Cytoplasm</location>
    </subcellularLocation>
</comment>
<feature type="compositionally biased region" description="Pro residues" evidence="3">
    <location>
        <begin position="132"/>
        <end position="141"/>
    </location>
</feature>
<dbReference type="PANTHER" id="PTHR12356:SF3">
    <property type="entry name" value="NUCLEAR MIGRATION PROTEIN NUDC"/>
    <property type="match status" value="1"/>
</dbReference>
<feature type="region of interest" description="Disordered" evidence="3">
    <location>
        <begin position="56"/>
        <end position="112"/>
    </location>
</feature>
<evidence type="ECO:0000256" key="2">
    <source>
        <dbReference type="ARBA" id="ARBA00022490"/>
    </source>
</evidence>
<keyword evidence="6" id="KW-1185">Reference proteome</keyword>
<dbReference type="GO" id="GO:0005737">
    <property type="term" value="C:cytoplasm"/>
    <property type="evidence" value="ECO:0007669"/>
    <property type="project" value="UniProtKB-SubCell"/>
</dbReference>
<reference evidence="5 6" key="1">
    <citation type="journal article" date="2024" name="Science">
        <title>Giant polyketide synthase enzymes in the biosynthesis of giant marine polyether toxins.</title>
        <authorList>
            <person name="Fallon T.R."/>
            <person name="Shende V.V."/>
            <person name="Wierzbicki I.H."/>
            <person name="Pendleton A.L."/>
            <person name="Watervoot N.F."/>
            <person name="Auber R.P."/>
            <person name="Gonzalez D.J."/>
            <person name="Wisecaver J.H."/>
            <person name="Moore B.S."/>
        </authorList>
    </citation>
    <scope>NUCLEOTIDE SEQUENCE [LARGE SCALE GENOMIC DNA]</scope>
    <source>
        <strain evidence="5 6">12B1</strain>
    </source>
</reference>
<evidence type="ECO:0000256" key="1">
    <source>
        <dbReference type="ARBA" id="ARBA00004496"/>
    </source>
</evidence>
<organism evidence="5 6">
    <name type="scientific">Prymnesium parvum</name>
    <name type="common">Toxic golden alga</name>
    <dbReference type="NCBI Taxonomy" id="97485"/>
    <lineage>
        <taxon>Eukaryota</taxon>
        <taxon>Haptista</taxon>
        <taxon>Haptophyta</taxon>
        <taxon>Prymnesiophyceae</taxon>
        <taxon>Prymnesiales</taxon>
        <taxon>Prymnesiaceae</taxon>
        <taxon>Prymnesium</taxon>
    </lineage>
</organism>
<dbReference type="InterPro" id="IPR008978">
    <property type="entry name" value="HSP20-like_chaperone"/>
</dbReference>
<dbReference type="EMBL" id="JBGBPQ010000002">
    <property type="protein sequence ID" value="KAL1527508.1"/>
    <property type="molecule type" value="Genomic_DNA"/>
</dbReference>
<dbReference type="InterPro" id="IPR037898">
    <property type="entry name" value="NudC_fam"/>
</dbReference>
<proteinExistence type="predicted"/>
<dbReference type="Proteomes" id="UP001515480">
    <property type="component" value="Unassembled WGS sequence"/>
</dbReference>
<sequence>MSVDYSKWNKMIVDDDDDDAPRRPRVTRLDGPSTITMGHDGGLDVRSAAAAVGAPVPHTTFSARSSAPAKRDGLDYGKWDSLQVEESDEEGSDEPEMSARPADSAEAEDELSAEELATLRRRLHTEAAATPTAPPDAPPAAPTRSARHEALVARLTRNGAARDGYLWRQTERDVEMSVVLPAGTKAKMLQVELLPADMSHPRQRLSVRWRQGGSEALFERPLAYPVEDTVEGEPAEKEELSWELCDFETDANERLLRVSMRKREVHGIVIWWSRAIEGEEELDTQSLPDRKSASKLSAQQDVWEQANRLFKEQVACREKIMLDPSPNDEEDHDVQ</sequence>
<evidence type="ECO:0000256" key="3">
    <source>
        <dbReference type="SAM" id="MobiDB-lite"/>
    </source>
</evidence>
<dbReference type="AlphaFoldDB" id="A0AB34JZ85"/>
<feature type="region of interest" description="Disordered" evidence="3">
    <location>
        <begin position="126"/>
        <end position="147"/>
    </location>
</feature>
<dbReference type="GO" id="GO:0051082">
    <property type="term" value="F:unfolded protein binding"/>
    <property type="evidence" value="ECO:0007669"/>
    <property type="project" value="TreeGrafter"/>
</dbReference>
<accession>A0AB34JZ85</accession>
<dbReference type="SUPFAM" id="SSF49764">
    <property type="entry name" value="HSP20-like chaperones"/>
    <property type="match status" value="1"/>
</dbReference>
<name>A0AB34JZ85_PRYPA</name>
<feature type="compositionally biased region" description="Acidic residues" evidence="3">
    <location>
        <begin position="83"/>
        <end position="96"/>
    </location>
</feature>
<feature type="domain" description="CS" evidence="4">
    <location>
        <begin position="160"/>
        <end position="276"/>
    </location>
</feature>
<evidence type="ECO:0000259" key="4">
    <source>
        <dbReference type="PROSITE" id="PS51203"/>
    </source>
</evidence>
<feature type="compositionally biased region" description="Basic and acidic residues" evidence="3">
    <location>
        <begin position="69"/>
        <end position="78"/>
    </location>
</feature>
<dbReference type="PANTHER" id="PTHR12356">
    <property type="entry name" value="NUCLEAR MOVEMENT PROTEIN NUDC"/>
    <property type="match status" value="1"/>
</dbReference>
<gene>
    <name evidence="5" type="ORF">AB1Y20_008898</name>
</gene>
<feature type="region of interest" description="Disordered" evidence="3">
    <location>
        <begin position="1"/>
        <end position="41"/>
    </location>
</feature>